<name>A0A1J8QHK3_9AGAM</name>
<dbReference type="OrthoDB" id="2661355at2759"/>
<evidence type="ECO:0000256" key="1">
    <source>
        <dbReference type="SAM" id="MobiDB-lite"/>
    </source>
</evidence>
<organism evidence="2 3">
    <name type="scientific">Rhizopogon vesiculosus</name>
    <dbReference type="NCBI Taxonomy" id="180088"/>
    <lineage>
        <taxon>Eukaryota</taxon>
        <taxon>Fungi</taxon>
        <taxon>Dikarya</taxon>
        <taxon>Basidiomycota</taxon>
        <taxon>Agaricomycotina</taxon>
        <taxon>Agaricomycetes</taxon>
        <taxon>Agaricomycetidae</taxon>
        <taxon>Boletales</taxon>
        <taxon>Suillineae</taxon>
        <taxon>Rhizopogonaceae</taxon>
        <taxon>Rhizopogon</taxon>
    </lineage>
</organism>
<dbReference type="AlphaFoldDB" id="A0A1J8QHK3"/>
<dbReference type="EMBL" id="LVVM01004367">
    <property type="protein sequence ID" value="OJA13097.1"/>
    <property type="molecule type" value="Genomic_DNA"/>
</dbReference>
<feature type="region of interest" description="Disordered" evidence="1">
    <location>
        <begin position="226"/>
        <end position="260"/>
    </location>
</feature>
<accession>A0A1J8QHK3</accession>
<evidence type="ECO:0000313" key="3">
    <source>
        <dbReference type="Proteomes" id="UP000183567"/>
    </source>
</evidence>
<feature type="region of interest" description="Disordered" evidence="1">
    <location>
        <begin position="1"/>
        <end position="24"/>
    </location>
</feature>
<dbReference type="Proteomes" id="UP000183567">
    <property type="component" value="Unassembled WGS sequence"/>
</dbReference>
<comment type="caution">
    <text evidence="2">The sequence shown here is derived from an EMBL/GenBank/DDBJ whole genome shotgun (WGS) entry which is preliminary data.</text>
</comment>
<sequence length="396" mass="44145">MTRQPTQESDYRRGPNPHVPKIDGADRQVAGDLQDVKQGGQAKFDTMETFTPASKAVNIKTGIRYLARIRSFYAVTFGKPDLLSASIYAPPSYILLSDMLDTITNTRSLISLATSDSDDTVHTVNDTIRVSSLLPLASEAFREELYIRGYLKRPDHENRFLRWLRRTFLRWLRYTFVPWVLRVVHNYRPKQVTVVDSAASRYPRHPSPKALGRRGGLAVVDALKVQSGKVEGDPRTPTPPTTSNSSAPRSIKESPLSASLSNSATIEDPLILGTPTRLSFSDRSIYWSCQSPPTTPDSSVSPSVQESRLSASSSGDLREFSYATSYTTPPSSPELADLEKNDVLGKLGMMSSISETALRSLAPRVTMMNVKRPRVELDARSFPRLWYAEVCHHRLV</sequence>
<keyword evidence="3" id="KW-1185">Reference proteome</keyword>
<reference evidence="2 3" key="1">
    <citation type="submission" date="2016-03" db="EMBL/GenBank/DDBJ databases">
        <title>Comparative genomics of the ectomycorrhizal sister species Rhizopogon vinicolor and Rhizopogon vesiculosus (Basidiomycota: Boletales) reveals a divergence of the mating type B locus.</title>
        <authorList>
            <person name="Mujic A.B."/>
            <person name="Kuo A."/>
            <person name="Tritt A."/>
            <person name="Lipzen A."/>
            <person name="Chen C."/>
            <person name="Johnson J."/>
            <person name="Sharma A."/>
            <person name="Barry K."/>
            <person name="Grigoriev I.V."/>
            <person name="Spatafora J.W."/>
        </authorList>
    </citation>
    <scope>NUCLEOTIDE SEQUENCE [LARGE SCALE GENOMIC DNA]</scope>
    <source>
        <strain evidence="2 3">AM-OR11-056</strain>
    </source>
</reference>
<proteinExistence type="predicted"/>
<gene>
    <name evidence="2" type="ORF">AZE42_09328</name>
</gene>
<evidence type="ECO:0000313" key="2">
    <source>
        <dbReference type="EMBL" id="OJA13097.1"/>
    </source>
</evidence>
<protein>
    <submittedName>
        <fullName evidence="2">Uncharacterized protein</fullName>
    </submittedName>
</protein>
<feature type="region of interest" description="Disordered" evidence="1">
    <location>
        <begin position="291"/>
        <end position="312"/>
    </location>
</feature>